<dbReference type="Pfam" id="PF00400">
    <property type="entry name" value="WD40"/>
    <property type="match status" value="6"/>
</dbReference>
<organism evidence="7">
    <name type="scientific">Schmidtea mediterranea</name>
    <name type="common">Freshwater planarian flatworm</name>
    <dbReference type="NCBI Taxonomy" id="79327"/>
    <lineage>
        <taxon>Eukaryota</taxon>
        <taxon>Metazoa</taxon>
        <taxon>Spiralia</taxon>
        <taxon>Lophotrochozoa</taxon>
        <taxon>Platyhelminthes</taxon>
        <taxon>Rhabditophora</taxon>
        <taxon>Seriata</taxon>
        <taxon>Tricladida</taxon>
        <taxon>Continenticola</taxon>
        <taxon>Geoplanoidea</taxon>
        <taxon>Dugesiidae</taxon>
        <taxon>Schmidtea</taxon>
    </lineage>
</organism>
<accession>I1ZIF1</accession>
<protein>
    <submittedName>
        <fullName evidence="7">Notchless-1</fullName>
    </submittedName>
</protein>
<dbReference type="OMA" id="VLCAEWE"/>
<dbReference type="CDD" id="cd00200">
    <property type="entry name" value="WD40"/>
    <property type="match status" value="1"/>
</dbReference>
<dbReference type="PROSITE" id="PS50082">
    <property type="entry name" value="WD_REPEATS_2"/>
    <property type="match status" value="6"/>
</dbReference>
<dbReference type="PROSITE" id="PS00678">
    <property type="entry name" value="WD_REPEATS_1"/>
    <property type="match status" value="1"/>
</dbReference>
<dbReference type="PANTHER" id="PTHR19848:SF0">
    <property type="entry name" value="NOTCHLESS PROTEIN HOMOLOG 1"/>
    <property type="match status" value="1"/>
</dbReference>
<feature type="repeat" description="WD" evidence="5">
    <location>
        <begin position="443"/>
        <end position="476"/>
    </location>
</feature>
<feature type="repeat" description="WD" evidence="5">
    <location>
        <begin position="401"/>
        <end position="442"/>
    </location>
</feature>
<name>I1ZIF1_SCHMD</name>
<feature type="repeat" description="WD" evidence="5">
    <location>
        <begin position="274"/>
        <end position="314"/>
    </location>
</feature>
<evidence type="ECO:0000259" key="6">
    <source>
        <dbReference type="Pfam" id="PF08154"/>
    </source>
</evidence>
<dbReference type="PROSITE" id="PS50294">
    <property type="entry name" value="WD_REPEATS_REGION"/>
    <property type="match status" value="6"/>
</dbReference>
<comment type="subcellular location">
    <subcellularLocation>
        <location evidence="1">Nucleus</location>
        <location evidence="1">Nucleolus</location>
    </subcellularLocation>
</comment>
<dbReference type="PANTHER" id="PTHR19848">
    <property type="entry name" value="WD40 REPEAT PROTEIN"/>
    <property type="match status" value="1"/>
</dbReference>
<evidence type="ECO:0000256" key="5">
    <source>
        <dbReference type="PROSITE-ProRule" id="PRU00221"/>
    </source>
</evidence>
<feature type="repeat" description="WD" evidence="5">
    <location>
        <begin position="178"/>
        <end position="219"/>
    </location>
</feature>
<evidence type="ECO:0000256" key="1">
    <source>
        <dbReference type="ARBA" id="ARBA00004604"/>
    </source>
</evidence>
<feature type="repeat" description="WD" evidence="5">
    <location>
        <begin position="516"/>
        <end position="546"/>
    </location>
</feature>
<reference evidence="7" key="1">
    <citation type="journal article" date="2012" name="Genes Dev.">
        <title>A molecular wound response program associated with regeneration initiation in planarians.</title>
        <authorList>
            <person name="Wenemoser D."/>
            <person name="Lapan S.W."/>
            <person name="Wilkinson A.W."/>
            <person name="Bell G.W."/>
            <person name="Reddien P.W."/>
        </authorList>
    </citation>
    <scope>NUCLEOTIDE SEQUENCE</scope>
</reference>
<keyword evidence="3" id="KW-0677">Repeat</keyword>
<dbReference type="InterPro" id="IPR012972">
    <property type="entry name" value="NLE"/>
</dbReference>
<dbReference type="InterPro" id="IPR001680">
    <property type="entry name" value="WD40_rpt"/>
</dbReference>
<dbReference type="Pfam" id="PF08154">
    <property type="entry name" value="NLE"/>
    <property type="match status" value="1"/>
</dbReference>
<dbReference type="SMART" id="SM00320">
    <property type="entry name" value="WD40"/>
    <property type="match status" value="8"/>
</dbReference>
<evidence type="ECO:0000256" key="2">
    <source>
        <dbReference type="ARBA" id="ARBA00022574"/>
    </source>
</evidence>
<evidence type="ECO:0000256" key="4">
    <source>
        <dbReference type="ARBA" id="ARBA00023242"/>
    </source>
</evidence>
<dbReference type="InterPro" id="IPR036322">
    <property type="entry name" value="WD40_repeat_dom_sf"/>
</dbReference>
<evidence type="ECO:0000313" key="7">
    <source>
        <dbReference type="EMBL" id="AFJ24805.1"/>
    </source>
</evidence>
<dbReference type="GO" id="GO:0007219">
    <property type="term" value="P:Notch signaling pathway"/>
    <property type="evidence" value="ECO:0007669"/>
    <property type="project" value="TreeGrafter"/>
</dbReference>
<evidence type="ECO:0000256" key="3">
    <source>
        <dbReference type="ARBA" id="ARBA00022737"/>
    </source>
</evidence>
<dbReference type="Gene3D" id="2.130.10.10">
    <property type="entry name" value="YVTN repeat-like/Quinoprotein amine dehydrogenase"/>
    <property type="match status" value="1"/>
</dbReference>
<feature type="domain" description="NLE" evidence="6">
    <location>
        <begin position="11"/>
        <end position="62"/>
    </location>
</feature>
<sequence>MESINDTVRHIKVQFVDSDGVNCGDVFRMPSSSNVKTLSNTINKILEKEGPEQSLYSFFITNNVEDEKNEFSGGNAIVTTIENSIMNCDKLKAFYGVNETKENSENCGIETVLRIVYHPQSVFRVRPITRCTSSMPGHKKAVLVAQFSPDGRYLATGSADNTVRFWDLNTQTPEACMENGHKSNVLLLSWSPNGKVLASSSVTGEIIPWSLINGKWSQKTSALIKKNSSAKKLVKSLAWKPLHLDGTCRLLAAAYDDKTITIWDTILCQPKISLSGHIKSVRCMKWGGSNLIYSGGEDCEIRVWRAEDGVLCRSMKPHSHWINSISLNTDYAIRIGAFNPMYESTKTNINNLDAEELQKRALLIYNTARRNGAERMVVCSDDNTLSLWKPEESNKAICGRMTGHQNVVNDVKFSPDGLFIASASFDRSVKIWDGMTGKFLVSLQGHMQEVNLISWSCDSRLLVSCSQDSSIKLWTMAQIRGLLVPIDQLKEDISFKKKITAPNCKRARISHLLEALPGHADSVFALDWSPDGMVVASGGKDGLVRLLVEILVFEDFTVKYNYKIVLTFLTADCRLFFIYL</sequence>
<keyword evidence="4" id="KW-0539">Nucleus</keyword>
<dbReference type="InterPro" id="IPR020472">
    <property type="entry name" value="WD40_PAC1"/>
</dbReference>
<dbReference type="SUPFAM" id="SSF50978">
    <property type="entry name" value="WD40 repeat-like"/>
    <property type="match status" value="1"/>
</dbReference>
<dbReference type="EMBL" id="JX010562">
    <property type="protein sequence ID" value="AFJ24805.1"/>
    <property type="molecule type" value="mRNA"/>
</dbReference>
<proteinExistence type="evidence at transcript level"/>
<keyword evidence="2 5" id="KW-0853">WD repeat</keyword>
<feature type="repeat" description="WD" evidence="5">
    <location>
        <begin position="135"/>
        <end position="170"/>
    </location>
</feature>
<dbReference type="PRINTS" id="PR00320">
    <property type="entry name" value="GPROTEINBRPT"/>
</dbReference>
<dbReference type="AlphaFoldDB" id="I1ZIF1"/>
<dbReference type="GO" id="GO:0000027">
    <property type="term" value="P:ribosomal large subunit assembly"/>
    <property type="evidence" value="ECO:0007669"/>
    <property type="project" value="TreeGrafter"/>
</dbReference>
<dbReference type="GO" id="GO:0005730">
    <property type="term" value="C:nucleolus"/>
    <property type="evidence" value="ECO:0007669"/>
    <property type="project" value="UniProtKB-SubCell"/>
</dbReference>
<dbReference type="InterPro" id="IPR015943">
    <property type="entry name" value="WD40/YVTN_repeat-like_dom_sf"/>
</dbReference>
<dbReference type="InterPro" id="IPR019775">
    <property type="entry name" value="WD40_repeat_CS"/>
</dbReference>